<proteinExistence type="predicted"/>
<keyword evidence="1" id="KW-1133">Transmembrane helix</keyword>
<protein>
    <submittedName>
        <fullName evidence="2">Uncharacterized protein</fullName>
    </submittedName>
</protein>
<dbReference type="AlphaFoldDB" id="A0A2S4NAQ3"/>
<keyword evidence="3" id="KW-1185">Reference proteome</keyword>
<dbReference type="OrthoDB" id="2085395at2"/>
<sequence length="141" mass="16718">MSIHNLIHSHFTLLFLLMFILMIVLIIRSIKKQKRTPKELTDTLYGLIMNDTFTEVQDIEKNMFNIWPFVNDLKNAQILPKNADEKNMVYKVYTNSNQTYQHILLHTETPNQYILIIANWKDRQIKGYRKIIVTNQTYGAS</sequence>
<keyword evidence="1" id="KW-0472">Membrane</keyword>
<organism evidence="2 3">
    <name type="scientific">Flavobacterium croceum DSM 17960</name>
    <dbReference type="NCBI Taxonomy" id="1121886"/>
    <lineage>
        <taxon>Bacteria</taxon>
        <taxon>Pseudomonadati</taxon>
        <taxon>Bacteroidota</taxon>
        <taxon>Flavobacteriia</taxon>
        <taxon>Flavobacteriales</taxon>
        <taxon>Flavobacteriaceae</taxon>
        <taxon>Flavobacterium</taxon>
    </lineage>
</organism>
<keyword evidence="1" id="KW-0812">Transmembrane</keyword>
<evidence type="ECO:0000256" key="1">
    <source>
        <dbReference type="SAM" id="Phobius"/>
    </source>
</evidence>
<gene>
    <name evidence="2" type="ORF">Q361_10287</name>
</gene>
<evidence type="ECO:0000313" key="2">
    <source>
        <dbReference type="EMBL" id="POS02774.1"/>
    </source>
</evidence>
<name>A0A2S4NAQ3_9FLAO</name>
<evidence type="ECO:0000313" key="3">
    <source>
        <dbReference type="Proteomes" id="UP000237056"/>
    </source>
</evidence>
<dbReference type="Proteomes" id="UP000237056">
    <property type="component" value="Unassembled WGS sequence"/>
</dbReference>
<dbReference type="EMBL" id="PQNY01000002">
    <property type="protein sequence ID" value="POS02774.1"/>
    <property type="molecule type" value="Genomic_DNA"/>
</dbReference>
<dbReference type="RefSeq" id="WP_146046969.1">
    <property type="nucleotide sequence ID" value="NZ_PQNY01000002.1"/>
</dbReference>
<accession>A0A2S4NAQ3</accession>
<comment type="caution">
    <text evidence="2">The sequence shown here is derived from an EMBL/GenBank/DDBJ whole genome shotgun (WGS) entry which is preliminary data.</text>
</comment>
<feature type="transmembrane region" description="Helical" evidence="1">
    <location>
        <begin position="6"/>
        <end position="27"/>
    </location>
</feature>
<reference evidence="2 3" key="1">
    <citation type="submission" date="2018-01" db="EMBL/GenBank/DDBJ databases">
        <title>Genomic Encyclopedia of Type Strains, Phase I: the one thousand microbial genomes (KMG-I) project.</title>
        <authorList>
            <person name="Goeker M."/>
        </authorList>
    </citation>
    <scope>NUCLEOTIDE SEQUENCE [LARGE SCALE GENOMIC DNA]</scope>
    <source>
        <strain evidence="2 3">DSM 17960</strain>
    </source>
</reference>